<dbReference type="SUPFAM" id="SSF101386">
    <property type="entry name" value="all-alpha NTP pyrophosphatases"/>
    <property type="match status" value="1"/>
</dbReference>
<name>A0A6J5KTD2_9CAUD</name>
<protein>
    <submittedName>
        <fullName evidence="2">NTP-PPase_u3 domain containing protein</fullName>
    </submittedName>
</protein>
<evidence type="ECO:0000259" key="1">
    <source>
        <dbReference type="Pfam" id="PF03819"/>
    </source>
</evidence>
<organism evidence="2">
    <name type="scientific">uncultured Caudovirales phage</name>
    <dbReference type="NCBI Taxonomy" id="2100421"/>
    <lineage>
        <taxon>Viruses</taxon>
        <taxon>Duplodnaviria</taxon>
        <taxon>Heunggongvirae</taxon>
        <taxon>Uroviricota</taxon>
        <taxon>Caudoviricetes</taxon>
        <taxon>Peduoviridae</taxon>
        <taxon>Maltschvirus</taxon>
        <taxon>Maltschvirus maltsch</taxon>
    </lineage>
</organism>
<reference evidence="2" key="1">
    <citation type="submission" date="2020-04" db="EMBL/GenBank/DDBJ databases">
        <authorList>
            <person name="Chiriac C."/>
            <person name="Salcher M."/>
            <person name="Ghai R."/>
            <person name="Kavagutti S V."/>
        </authorList>
    </citation>
    <scope>NUCLEOTIDE SEQUENCE</scope>
</reference>
<sequence length="101" mass="11257">MSYSQLEMDVVRWGEARGIVQNSTPLAQLKKTLEEVEELHSAILINDRAEMADAYGDILVTLIMGCACADLDLVQCLELAYNQIKDRKGRLTPEGIFVKSV</sequence>
<dbReference type="InterPro" id="IPR004518">
    <property type="entry name" value="MazG-like_dom"/>
</dbReference>
<accession>A0A6J5KTD2</accession>
<dbReference type="Pfam" id="PF03819">
    <property type="entry name" value="MazG"/>
    <property type="match status" value="1"/>
</dbReference>
<dbReference type="Gene3D" id="1.10.287.1080">
    <property type="entry name" value="MazG-like"/>
    <property type="match status" value="1"/>
</dbReference>
<proteinExistence type="predicted"/>
<feature type="domain" description="NTP pyrophosphohydrolase MazG-like" evidence="1">
    <location>
        <begin position="24"/>
        <end position="87"/>
    </location>
</feature>
<dbReference type="EMBL" id="LR796171">
    <property type="protein sequence ID" value="CAB4123459.1"/>
    <property type="molecule type" value="Genomic_DNA"/>
</dbReference>
<gene>
    <name evidence="2" type="ORF">UFOVP43_40</name>
</gene>
<dbReference type="CDD" id="cd11540">
    <property type="entry name" value="NTP-PPase_u3"/>
    <property type="match status" value="1"/>
</dbReference>
<evidence type="ECO:0000313" key="2">
    <source>
        <dbReference type="EMBL" id="CAB4123459.1"/>
    </source>
</evidence>